<protein>
    <submittedName>
        <fullName evidence="2">Uncharacterized protein</fullName>
    </submittedName>
</protein>
<evidence type="ECO:0000256" key="1">
    <source>
        <dbReference type="SAM" id="MobiDB-lite"/>
    </source>
</evidence>
<proteinExistence type="predicted"/>
<accession>A0A9N8HY26</accession>
<comment type="caution">
    <text evidence="2">The sequence shown here is derived from an EMBL/GenBank/DDBJ whole genome shotgun (WGS) entry which is preliminary data.</text>
</comment>
<dbReference type="EMBL" id="CAICTM010003560">
    <property type="protein sequence ID" value="CAB9531458.1"/>
    <property type="molecule type" value="Genomic_DNA"/>
</dbReference>
<reference evidence="2" key="1">
    <citation type="submission" date="2020-06" db="EMBL/GenBank/DDBJ databases">
        <authorList>
            <consortium name="Plant Systems Biology data submission"/>
        </authorList>
    </citation>
    <scope>NUCLEOTIDE SEQUENCE</scope>
    <source>
        <strain evidence="2">D6</strain>
    </source>
</reference>
<dbReference type="AlphaFoldDB" id="A0A9N8HY26"/>
<gene>
    <name evidence="2" type="ORF">SEMRO_3562_G349200.1</name>
</gene>
<evidence type="ECO:0000313" key="3">
    <source>
        <dbReference type="Proteomes" id="UP001153069"/>
    </source>
</evidence>
<feature type="region of interest" description="Disordered" evidence="1">
    <location>
        <begin position="1"/>
        <end position="25"/>
    </location>
</feature>
<sequence>MKINPKSIAAATHATSNHDTHATQPSVAPLVPMKSTLPVNPCALLSNVRVANVNEALRTLNTPSSTPHCHHPYYVRLCNLEEKIRELPTLEETTNNHAYDWFTESKEPPSKRGKHTTPTLTFVHAGDLHTEPSNLPSMANLLYVKDPNHLEPFTGTEGCHHPLVCTLVPRNFIQQTYGKQVKLDNPFAGWNTAVKETPVLPKKNREGKHRRLVWEDKNNTYPKIGCLVKQAGGLSFHLLPESVPKHQVKN</sequence>
<keyword evidence="3" id="KW-1185">Reference proteome</keyword>
<dbReference type="Proteomes" id="UP001153069">
    <property type="component" value="Unassembled WGS sequence"/>
</dbReference>
<evidence type="ECO:0000313" key="2">
    <source>
        <dbReference type="EMBL" id="CAB9531458.1"/>
    </source>
</evidence>
<organism evidence="2 3">
    <name type="scientific">Seminavis robusta</name>
    <dbReference type="NCBI Taxonomy" id="568900"/>
    <lineage>
        <taxon>Eukaryota</taxon>
        <taxon>Sar</taxon>
        <taxon>Stramenopiles</taxon>
        <taxon>Ochrophyta</taxon>
        <taxon>Bacillariophyta</taxon>
        <taxon>Bacillariophyceae</taxon>
        <taxon>Bacillariophycidae</taxon>
        <taxon>Naviculales</taxon>
        <taxon>Naviculaceae</taxon>
        <taxon>Seminavis</taxon>
    </lineage>
</organism>
<name>A0A9N8HY26_9STRA</name>